<evidence type="ECO:0000259" key="1">
    <source>
        <dbReference type="Pfam" id="PF01850"/>
    </source>
</evidence>
<comment type="caution">
    <text evidence="2">The sequence shown here is derived from an EMBL/GenBank/DDBJ whole genome shotgun (WGS) entry which is preliminary data.</text>
</comment>
<dbReference type="SUPFAM" id="SSF88723">
    <property type="entry name" value="PIN domain-like"/>
    <property type="match status" value="1"/>
</dbReference>
<dbReference type="CDD" id="cd09881">
    <property type="entry name" value="PIN_VapC4-5_FitB-like"/>
    <property type="match status" value="1"/>
</dbReference>
<protein>
    <submittedName>
        <fullName evidence="2">Type II toxin-antitoxin system VapC family toxin</fullName>
    </submittedName>
</protein>
<evidence type="ECO:0000313" key="3">
    <source>
        <dbReference type="Proteomes" id="UP000676565"/>
    </source>
</evidence>
<gene>
    <name evidence="2" type="ORF">J8F10_01835</name>
</gene>
<dbReference type="InterPro" id="IPR002716">
    <property type="entry name" value="PIN_dom"/>
</dbReference>
<dbReference type="EMBL" id="JAGKQQ010000001">
    <property type="protein sequence ID" value="MBP3954039.1"/>
    <property type="molecule type" value="Genomic_DNA"/>
</dbReference>
<feature type="domain" description="PIN" evidence="1">
    <location>
        <begin position="10"/>
        <end position="118"/>
    </location>
</feature>
<evidence type="ECO:0000313" key="2">
    <source>
        <dbReference type="EMBL" id="MBP3954039.1"/>
    </source>
</evidence>
<keyword evidence="3" id="KW-1185">Reference proteome</keyword>
<dbReference type="Gene3D" id="3.40.50.1010">
    <property type="entry name" value="5'-nuclease"/>
    <property type="match status" value="1"/>
</dbReference>
<dbReference type="InterPro" id="IPR029060">
    <property type="entry name" value="PIN-like_dom_sf"/>
</dbReference>
<proteinExistence type="predicted"/>
<reference evidence="2 3" key="1">
    <citation type="submission" date="2021-04" db="EMBL/GenBank/DDBJ databases">
        <authorList>
            <person name="Ivanova A."/>
        </authorList>
    </citation>
    <scope>NUCLEOTIDE SEQUENCE [LARGE SCALE GENOMIC DNA]</scope>
    <source>
        <strain evidence="2 3">G18</strain>
    </source>
</reference>
<accession>A0ABS5BK03</accession>
<dbReference type="Proteomes" id="UP000676565">
    <property type="component" value="Unassembled WGS sequence"/>
</dbReference>
<organism evidence="2 3">
    <name type="scientific">Gemmata palustris</name>
    <dbReference type="NCBI Taxonomy" id="2822762"/>
    <lineage>
        <taxon>Bacteria</taxon>
        <taxon>Pseudomonadati</taxon>
        <taxon>Planctomycetota</taxon>
        <taxon>Planctomycetia</taxon>
        <taxon>Gemmatales</taxon>
        <taxon>Gemmataceae</taxon>
        <taxon>Gemmata</taxon>
    </lineage>
</organism>
<name>A0ABS5BK03_9BACT</name>
<dbReference type="Pfam" id="PF01850">
    <property type="entry name" value="PIN"/>
    <property type="match status" value="1"/>
</dbReference>
<sequence>MFLQNNVAVVQAVVAHLSDDLSVPVITVQEVWDGWAAAISRAKTPDQVALGYARLTETLNELRNWSLVSFSIGAVARYLTLKKQKLNVGSGDLKIASIAIESGATVVTRNRRDFVRIPGAKIVDWSAS</sequence>